<dbReference type="Gene3D" id="3.40.50.720">
    <property type="entry name" value="NAD(P)-binding Rossmann-like Domain"/>
    <property type="match status" value="1"/>
</dbReference>
<reference evidence="3" key="1">
    <citation type="journal article" date="2014" name="Front. Microbiol.">
        <title>High frequency of phylogenetically diverse reductive dehalogenase-homologous genes in deep subseafloor sedimentary metagenomes.</title>
        <authorList>
            <person name="Kawai M."/>
            <person name="Futagami T."/>
            <person name="Toyoda A."/>
            <person name="Takaki Y."/>
            <person name="Nishi S."/>
            <person name="Hori S."/>
            <person name="Arai W."/>
            <person name="Tsubouchi T."/>
            <person name="Morono Y."/>
            <person name="Uchiyama I."/>
            <person name="Ito T."/>
            <person name="Fujiyama A."/>
            <person name="Inagaki F."/>
            <person name="Takami H."/>
        </authorList>
    </citation>
    <scope>NUCLEOTIDE SEQUENCE</scope>
    <source>
        <strain evidence="3">Expedition CK06-06</strain>
    </source>
</reference>
<dbReference type="GO" id="GO:0016491">
    <property type="term" value="F:oxidoreductase activity"/>
    <property type="evidence" value="ECO:0007669"/>
    <property type="project" value="UniProtKB-KW"/>
</dbReference>
<feature type="domain" description="Gfo/Idh/MocA-like oxidoreductase N-terminal" evidence="2">
    <location>
        <begin position="4"/>
        <end position="76"/>
    </location>
</feature>
<dbReference type="InterPro" id="IPR036291">
    <property type="entry name" value="NAD(P)-bd_dom_sf"/>
</dbReference>
<evidence type="ECO:0000313" key="3">
    <source>
        <dbReference type="EMBL" id="GAI45122.1"/>
    </source>
</evidence>
<protein>
    <recommendedName>
        <fullName evidence="2">Gfo/Idh/MocA-like oxidoreductase N-terminal domain-containing protein</fullName>
    </recommendedName>
</protein>
<dbReference type="GO" id="GO:0000166">
    <property type="term" value="F:nucleotide binding"/>
    <property type="evidence" value="ECO:0007669"/>
    <property type="project" value="InterPro"/>
</dbReference>
<evidence type="ECO:0000256" key="1">
    <source>
        <dbReference type="ARBA" id="ARBA00023002"/>
    </source>
</evidence>
<keyword evidence="1" id="KW-0560">Oxidoreductase</keyword>
<gene>
    <name evidence="3" type="ORF">S06H3_47007</name>
</gene>
<feature type="non-terminal residue" evidence="3">
    <location>
        <position position="77"/>
    </location>
</feature>
<proteinExistence type="predicted"/>
<dbReference type="InterPro" id="IPR000683">
    <property type="entry name" value="Gfo/Idh/MocA-like_OxRdtase_N"/>
</dbReference>
<organism evidence="3">
    <name type="scientific">marine sediment metagenome</name>
    <dbReference type="NCBI Taxonomy" id="412755"/>
    <lineage>
        <taxon>unclassified sequences</taxon>
        <taxon>metagenomes</taxon>
        <taxon>ecological metagenomes</taxon>
    </lineage>
</organism>
<evidence type="ECO:0000259" key="2">
    <source>
        <dbReference type="Pfam" id="PF01408"/>
    </source>
</evidence>
<dbReference type="AlphaFoldDB" id="X1NM87"/>
<dbReference type="InterPro" id="IPR050463">
    <property type="entry name" value="Gfo/Idh/MocA_oxidrdct_glycsds"/>
</dbReference>
<name>X1NM87_9ZZZZ</name>
<dbReference type="PANTHER" id="PTHR43818">
    <property type="entry name" value="BCDNA.GH03377"/>
    <property type="match status" value="1"/>
</dbReference>
<dbReference type="Pfam" id="PF01408">
    <property type="entry name" value="GFO_IDH_MocA"/>
    <property type="match status" value="1"/>
</dbReference>
<accession>X1NM87</accession>
<sequence length="77" mass="8549">MAGNIAVVGCGYWGKNLVRNFAELEALHTICDVDPKVVKQFVSRYPEANIETEYQAVLRNKEIKGVVIATPAVLHYS</sequence>
<dbReference type="PANTHER" id="PTHR43818:SF11">
    <property type="entry name" value="BCDNA.GH03377"/>
    <property type="match status" value="1"/>
</dbReference>
<comment type="caution">
    <text evidence="3">The sequence shown here is derived from an EMBL/GenBank/DDBJ whole genome shotgun (WGS) entry which is preliminary data.</text>
</comment>
<dbReference type="EMBL" id="BARV01029485">
    <property type="protein sequence ID" value="GAI45122.1"/>
    <property type="molecule type" value="Genomic_DNA"/>
</dbReference>
<dbReference type="SUPFAM" id="SSF51735">
    <property type="entry name" value="NAD(P)-binding Rossmann-fold domains"/>
    <property type="match status" value="1"/>
</dbReference>